<evidence type="ECO:0000313" key="3">
    <source>
        <dbReference type="Proteomes" id="UP000828390"/>
    </source>
</evidence>
<dbReference type="Proteomes" id="UP000828390">
    <property type="component" value="Unassembled WGS sequence"/>
</dbReference>
<keyword evidence="3" id="KW-1185">Reference proteome</keyword>
<evidence type="ECO:0000256" key="1">
    <source>
        <dbReference type="SAM" id="MobiDB-lite"/>
    </source>
</evidence>
<protein>
    <submittedName>
        <fullName evidence="2">Uncharacterized protein</fullName>
    </submittedName>
</protein>
<accession>A0A9D4M0J0</accession>
<feature type="compositionally biased region" description="Acidic residues" evidence="1">
    <location>
        <begin position="46"/>
        <end position="56"/>
    </location>
</feature>
<dbReference type="AlphaFoldDB" id="A0A9D4M0J0"/>
<gene>
    <name evidence="2" type="ORF">DPMN_030137</name>
</gene>
<proteinExistence type="predicted"/>
<sequence>MMGRRDDTARQYDTDWSSANDVDDDEQSSVTPLNHYDDVSNIGELDGSDVSEESDGETSQYSDDDEVKHRTVSYYTRRVCGYFDNRWHFDNR</sequence>
<organism evidence="2 3">
    <name type="scientific">Dreissena polymorpha</name>
    <name type="common">Zebra mussel</name>
    <name type="synonym">Mytilus polymorpha</name>
    <dbReference type="NCBI Taxonomy" id="45954"/>
    <lineage>
        <taxon>Eukaryota</taxon>
        <taxon>Metazoa</taxon>
        <taxon>Spiralia</taxon>
        <taxon>Lophotrochozoa</taxon>
        <taxon>Mollusca</taxon>
        <taxon>Bivalvia</taxon>
        <taxon>Autobranchia</taxon>
        <taxon>Heteroconchia</taxon>
        <taxon>Euheterodonta</taxon>
        <taxon>Imparidentia</taxon>
        <taxon>Neoheterodontei</taxon>
        <taxon>Myida</taxon>
        <taxon>Dreissenoidea</taxon>
        <taxon>Dreissenidae</taxon>
        <taxon>Dreissena</taxon>
    </lineage>
</organism>
<name>A0A9D4M0J0_DREPO</name>
<comment type="caution">
    <text evidence="2">The sequence shown here is derived from an EMBL/GenBank/DDBJ whole genome shotgun (WGS) entry which is preliminary data.</text>
</comment>
<reference evidence="2" key="2">
    <citation type="submission" date="2020-11" db="EMBL/GenBank/DDBJ databases">
        <authorList>
            <person name="McCartney M.A."/>
            <person name="Auch B."/>
            <person name="Kono T."/>
            <person name="Mallez S."/>
            <person name="Becker A."/>
            <person name="Gohl D.M."/>
            <person name="Silverstein K.A.T."/>
            <person name="Koren S."/>
            <person name="Bechman K.B."/>
            <person name="Herman A."/>
            <person name="Abrahante J.E."/>
            <person name="Garbe J."/>
        </authorList>
    </citation>
    <scope>NUCLEOTIDE SEQUENCE</scope>
    <source>
        <strain evidence="2">Duluth1</strain>
        <tissue evidence="2">Whole animal</tissue>
    </source>
</reference>
<evidence type="ECO:0000313" key="2">
    <source>
        <dbReference type="EMBL" id="KAH3867012.1"/>
    </source>
</evidence>
<dbReference type="EMBL" id="JAIWYP010000002">
    <property type="protein sequence ID" value="KAH3867012.1"/>
    <property type="molecule type" value="Genomic_DNA"/>
</dbReference>
<feature type="region of interest" description="Disordered" evidence="1">
    <location>
        <begin position="1"/>
        <end position="68"/>
    </location>
</feature>
<reference evidence="2" key="1">
    <citation type="journal article" date="2019" name="bioRxiv">
        <title>The Genome of the Zebra Mussel, Dreissena polymorpha: A Resource for Invasive Species Research.</title>
        <authorList>
            <person name="McCartney M.A."/>
            <person name="Auch B."/>
            <person name="Kono T."/>
            <person name="Mallez S."/>
            <person name="Zhang Y."/>
            <person name="Obille A."/>
            <person name="Becker A."/>
            <person name="Abrahante J.E."/>
            <person name="Garbe J."/>
            <person name="Badalamenti J.P."/>
            <person name="Herman A."/>
            <person name="Mangelson H."/>
            <person name="Liachko I."/>
            <person name="Sullivan S."/>
            <person name="Sone E.D."/>
            <person name="Koren S."/>
            <person name="Silverstein K.A.T."/>
            <person name="Beckman K.B."/>
            <person name="Gohl D.M."/>
        </authorList>
    </citation>
    <scope>NUCLEOTIDE SEQUENCE</scope>
    <source>
        <strain evidence="2">Duluth1</strain>
        <tissue evidence="2">Whole animal</tissue>
    </source>
</reference>
<feature type="compositionally biased region" description="Basic and acidic residues" evidence="1">
    <location>
        <begin position="1"/>
        <end position="13"/>
    </location>
</feature>